<keyword evidence="1" id="KW-0812">Transmembrane</keyword>
<evidence type="ECO:0000313" key="2">
    <source>
        <dbReference type="EnsemblMetazoa" id="G4709.1:cds"/>
    </source>
</evidence>
<dbReference type="Proteomes" id="UP000005408">
    <property type="component" value="Unassembled WGS sequence"/>
</dbReference>
<protein>
    <submittedName>
        <fullName evidence="2">Uncharacterized protein</fullName>
    </submittedName>
</protein>
<accession>A0A8W8NC31</accession>
<keyword evidence="1" id="KW-1133">Transmembrane helix</keyword>
<keyword evidence="3" id="KW-1185">Reference proteome</keyword>
<reference evidence="2" key="1">
    <citation type="submission" date="2022-08" db="UniProtKB">
        <authorList>
            <consortium name="EnsemblMetazoa"/>
        </authorList>
    </citation>
    <scope>IDENTIFICATION</scope>
    <source>
        <strain evidence="2">05x7-T-G4-1.051#20</strain>
    </source>
</reference>
<evidence type="ECO:0000313" key="3">
    <source>
        <dbReference type="Proteomes" id="UP000005408"/>
    </source>
</evidence>
<proteinExistence type="predicted"/>
<feature type="transmembrane region" description="Helical" evidence="1">
    <location>
        <begin position="196"/>
        <end position="216"/>
    </location>
</feature>
<evidence type="ECO:0000256" key="1">
    <source>
        <dbReference type="SAM" id="Phobius"/>
    </source>
</evidence>
<keyword evidence="1" id="KW-0472">Membrane</keyword>
<organism evidence="2 3">
    <name type="scientific">Magallana gigas</name>
    <name type="common">Pacific oyster</name>
    <name type="synonym">Crassostrea gigas</name>
    <dbReference type="NCBI Taxonomy" id="29159"/>
    <lineage>
        <taxon>Eukaryota</taxon>
        <taxon>Metazoa</taxon>
        <taxon>Spiralia</taxon>
        <taxon>Lophotrochozoa</taxon>
        <taxon>Mollusca</taxon>
        <taxon>Bivalvia</taxon>
        <taxon>Autobranchia</taxon>
        <taxon>Pteriomorphia</taxon>
        <taxon>Ostreida</taxon>
        <taxon>Ostreoidea</taxon>
        <taxon>Ostreidae</taxon>
        <taxon>Magallana</taxon>
    </lineage>
</organism>
<dbReference type="EnsemblMetazoa" id="G4709.1">
    <property type="protein sequence ID" value="G4709.1:cds"/>
    <property type="gene ID" value="G4709"/>
</dbReference>
<dbReference type="AlphaFoldDB" id="A0A8W8NC31"/>
<name>A0A8W8NC31_MAGGI</name>
<sequence length="219" mass="25155">NDGDSVYVRGNPGGYLWQNMPIKKIEPNDKPHSTCLQTIPNSSYTYQNHIEKMDTTDICSTELKRNVYTFNEMSMTKREESLCFDHDISRDVNVMYVGSENQYIINVDSDSDVLGQHYSRAKPNVTETVMEGKVENEREIRYNEEAVNNSLDILRIPIYMGSDSETSEQLENRDVVVTMFDETNDNPLKCKKSKRCILFIWCFVLVLIALLGLRSAGDL</sequence>